<dbReference type="SUPFAM" id="SSF55073">
    <property type="entry name" value="Nucleotide cyclase"/>
    <property type="match status" value="1"/>
</dbReference>
<sequence>MRLGQPLGFVLLDLDDFKAVNDEYGHQQGDVVLREVARAMRRACRDIDIPARYGGEELAVILPGADLDGAYELAERVRLGVEALRVPRLEGEGVIQVTASLGVSAVPTTANDGAALVAGADAALYRAKRDGKNRSARAVVAGVVSAE</sequence>
<dbReference type="InterPro" id="IPR050469">
    <property type="entry name" value="Diguanylate_Cyclase"/>
</dbReference>
<dbReference type="InterPro" id="IPR029787">
    <property type="entry name" value="Nucleotide_cyclase"/>
</dbReference>
<gene>
    <name evidence="2" type="ORF">LRS13_04865</name>
</gene>
<dbReference type="InterPro" id="IPR000160">
    <property type="entry name" value="GGDEF_dom"/>
</dbReference>
<evidence type="ECO:0000313" key="2">
    <source>
        <dbReference type="EMBL" id="UUY04864.1"/>
    </source>
</evidence>
<keyword evidence="3" id="KW-1185">Reference proteome</keyword>
<dbReference type="SMART" id="SM00267">
    <property type="entry name" value="GGDEF"/>
    <property type="match status" value="1"/>
</dbReference>
<dbReference type="PANTHER" id="PTHR45138:SF9">
    <property type="entry name" value="DIGUANYLATE CYCLASE DGCM-RELATED"/>
    <property type="match status" value="1"/>
</dbReference>
<dbReference type="Proteomes" id="UP001058860">
    <property type="component" value="Chromosome"/>
</dbReference>
<dbReference type="Pfam" id="PF00990">
    <property type="entry name" value="GGDEF"/>
    <property type="match status" value="1"/>
</dbReference>
<evidence type="ECO:0000259" key="1">
    <source>
        <dbReference type="PROSITE" id="PS50887"/>
    </source>
</evidence>
<dbReference type="EMBL" id="CP088295">
    <property type="protein sequence ID" value="UUY04864.1"/>
    <property type="molecule type" value="Genomic_DNA"/>
</dbReference>
<dbReference type="PANTHER" id="PTHR45138">
    <property type="entry name" value="REGULATORY COMPONENTS OF SENSORY TRANSDUCTION SYSTEM"/>
    <property type="match status" value="1"/>
</dbReference>
<organism evidence="2 3">
    <name type="scientific">Svornostia abyssi</name>
    <dbReference type="NCBI Taxonomy" id="2898438"/>
    <lineage>
        <taxon>Bacteria</taxon>
        <taxon>Bacillati</taxon>
        <taxon>Actinomycetota</taxon>
        <taxon>Thermoleophilia</taxon>
        <taxon>Solirubrobacterales</taxon>
        <taxon>Baekduiaceae</taxon>
        <taxon>Svornostia</taxon>
    </lineage>
</organism>
<protein>
    <submittedName>
        <fullName evidence="2">GGDEF domain-containing protein</fullName>
    </submittedName>
</protein>
<dbReference type="RefSeq" id="WP_353865344.1">
    <property type="nucleotide sequence ID" value="NZ_CP088295.1"/>
</dbReference>
<name>A0ABY5PJR7_9ACTN</name>
<dbReference type="InterPro" id="IPR043128">
    <property type="entry name" value="Rev_trsase/Diguanyl_cyclase"/>
</dbReference>
<dbReference type="CDD" id="cd01949">
    <property type="entry name" value="GGDEF"/>
    <property type="match status" value="1"/>
</dbReference>
<reference evidence="3" key="1">
    <citation type="submission" date="2021-11" db="EMBL/GenBank/DDBJ databases">
        <title>Cultivation dependent microbiological survey of springs from the worlds oldest radium mine currently devoted to the extraction of radon-saturated water.</title>
        <authorList>
            <person name="Kapinusova G."/>
            <person name="Smrhova T."/>
            <person name="Strejcek M."/>
            <person name="Suman J."/>
            <person name="Jani K."/>
            <person name="Pajer P."/>
            <person name="Uhlik O."/>
        </authorList>
    </citation>
    <scope>NUCLEOTIDE SEQUENCE [LARGE SCALE GENOMIC DNA]</scope>
    <source>
        <strain evidence="3">J379</strain>
    </source>
</reference>
<accession>A0ABY5PJR7</accession>
<dbReference type="PROSITE" id="PS50887">
    <property type="entry name" value="GGDEF"/>
    <property type="match status" value="1"/>
</dbReference>
<feature type="domain" description="GGDEF" evidence="1">
    <location>
        <begin position="5"/>
        <end position="140"/>
    </location>
</feature>
<dbReference type="Gene3D" id="3.30.70.270">
    <property type="match status" value="1"/>
</dbReference>
<evidence type="ECO:0000313" key="3">
    <source>
        <dbReference type="Proteomes" id="UP001058860"/>
    </source>
</evidence>
<dbReference type="NCBIfam" id="TIGR00254">
    <property type="entry name" value="GGDEF"/>
    <property type="match status" value="1"/>
</dbReference>
<proteinExistence type="predicted"/>